<keyword evidence="2 4" id="KW-0560">Oxidoreductase</keyword>
<dbReference type="CDD" id="cd07088">
    <property type="entry name" value="ALDH_LactADH-AldA"/>
    <property type="match status" value="1"/>
</dbReference>
<evidence type="ECO:0000313" key="6">
    <source>
        <dbReference type="EMBL" id="BCX46203.1"/>
    </source>
</evidence>
<evidence type="ECO:0000313" key="7">
    <source>
        <dbReference type="Proteomes" id="UP001374893"/>
    </source>
</evidence>
<evidence type="ECO:0000256" key="2">
    <source>
        <dbReference type="ARBA" id="ARBA00023002"/>
    </source>
</evidence>
<name>A0ABN6GY82_9BACT</name>
<dbReference type="InterPro" id="IPR029510">
    <property type="entry name" value="Ald_DH_CS_GLU"/>
</dbReference>
<dbReference type="PANTHER" id="PTHR43353:SF5">
    <property type="entry name" value="SUCCINATE-SEMIALDEHYDE DEHYDROGENASE, MITOCHONDRIAL"/>
    <property type="match status" value="1"/>
</dbReference>
<dbReference type="InterPro" id="IPR016162">
    <property type="entry name" value="Ald_DH_N"/>
</dbReference>
<sequence>MSDESSGKAPVAELLMLIGGEFRKSFDGGWIDVENPTNEETVYRVPQGGAEDARLALQAAEAARSEWAAMPAVERGRLLVSFAGKIRENRERLAGMLTAEQGKTYELALGEVDVSADFIEFAAHGARRLEGDILPSDNPDEHIWIHKVPYGVCVGIAAWNFPLALACRKLGPALTAGNVMVIKPPSETPAAVMALGQLALEAGLPAGVLNLVTGGGSTMGTELVTNPITRLVTMTGSTATGQRIFGMCADNLTAVRLELGGKAPFILLEDGDVDKAVEAAMVSRYLNCGQVCTCSERFYIHDAVHDEFVRKFVDASAKLKLGDPMDPETDLGPKVNRHELERMEAMVSRAIEQGCTLALGGKRPEGPAYGKGYWYEPTILTGATNEMEVMREEVFGVVSPIMRIGSFEEAIRLANDSDYGLSAFLFTRDMRKIQRAVLELEFGEIYVNRAMGEQRQGFHNGHKLSGTGGEDGKYGLENYLEKKTFYVNFGD</sequence>
<dbReference type="SUPFAM" id="SSF53720">
    <property type="entry name" value="ALDH-like"/>
    <property type="match status" value="1"/>
</dbReference>
<dbReference type="InterPro" id="IPR015590">
    <property type="entry name" value="Aldehyde_DH_dom"/>
</dbReference>
<comment type="similarity">
    <text evidence="1 4">Belongs to the aldehyde dehydrogenase family.</text>
</comment>
<dbReference type="EMBL" id="AP024702">
    <property type="protein sequence ID" value="BCX46203.1"/>
    <property type="molecule type" value="Genomic_DNA"/>
</dbReference>
<dbReference type="PANTHER" id="PTHR43353">
    <property type="entry name" value="SUCCINATE-SEMIALDEHYDE DEHYDROGENASE, MITOCHONDRIAL"/>
    <property type="match status" value="1"/>
</dbReference>
<organism evidence="6 7">
    <name type="scientific">Haloferula helveola</name>
    <dbReference type="NCBI Taxonomy" id="490095"/>
    <lineage>
        <taxon>Bacteria</taxon>
        <taxon>Pseudomonadati</taxon>
        <taxon>Verrucomicrobiota</taxon>
        <taxon>Verrucomicrobiia</taxon>
        <taxon>Verrucomicrobiales</taxon>
        <taxon>Verrucomicrobiaceae</taxon>
        <taxon>Haloferula</taxon>
    </lineage>
</organism>
<dbReference type="PROSITE" id="PS00687">
    <property type="entry name" value="ALDEHYDE_DEHYDR_GLU"/>
    <property type="match status" value="1"/>
</dbReference>
<feature type="active site" evidence="3">
    <location>
        <position position="258"/>
    </location>
</feature>
<dbReference type="Proteomes" id="UP001374893">
    <property type="component" value="Chromosome"/>
</dbReference>
<evidence type="ECO:0000256" key="1">
    <source>
        <dbReference type="ARBA" id="ARBA00009986"/>
    </source>
</evidence>
<reference evidence="6 7" key="1">
    <citation type="submission" date="2021-06" db="EMBL/GenBank/DDBJ databases">
        <title>Complete genome of Haloferula helveola possessing various polysaccharide degrading enzymes.</title>
        <authorList>
            <person name="Takami H."/>
            <person name="Huang C."/>
            <person name="Hamasaki K."/>
        </authorList>
    </citation>
    <scope>NUCLEOTIDE SEQUENCE [LARGE SCALE GENOMIC DNA]</scope>
    <source>
        <strain evidence="6 7">CN-1</strain>
    </source>
</reference>
<dbReference type="Gene3D" id="3.40.309.10">
    <property type="entry name" value="Aldehyde Dehydrogenase, Chain A, domain 2"/>
    <property type="match status" value="1"/>
</dbReference>
<dbReference type="RefSeq" id="WP_338687600.1">
    <property type="nucleotide sequence ID" value="NZ_AP024702.1"/>
</dbReference>
<gene>
    <name evidence="6" type="ORF">HAHE_01110</name>
</gene>
<protein>
    <submittedName>
        <fullName evidence="6">Aldehyde dehydrogenase</fullName>
    </submittedName>
</protein>
<proteinExistence type="inferred from homology"/>
<dbReference type="InterPro" id="IPR050740">
    <property type="entry name" value="Aldehyde_DH_Superfamily"/>
</dbReference>
<feature type="domain" description="Aldehyde dehydrogenase" evidence="5">
    <location>
        <begin position="31"/>
        <end position="484"/>
    </location>
</feature>
<keyword evidence="7" id="KW-1185">Reference proteome</keyword>
<dbReference type="InterPro" id="IPR016160">
    <property type="entry name" value="Ald_DH_CS_CYS"/>
</dbReference>
<dbReference type="InterPro" id="IPR016161">
    <property type="entry name" value="Ald_DH/histidinol_DH"/>
</dbReference>
<dbReference type="Pfam" id="PF00171">
    <property type="entry name" value="Aldedh"/>
    <property type="match status" value="1"/>
</dbReference>
<dbReference type="InterPro" id="IPR016163">
    <property type="entry name" value="Ald_DH_C"/>
</dbReference>
<evidence type="ECO:0000256" key="3">
    <source>
        <dbReference type="PROSITE-ProRule" id="PRU10007"/>
    </source>
</evidence>
<evidence type="ECO:0000256" key="4">
    <source>
        <dbReference type="RuleBase" id="RU003345"/>
    </source>
</evidence>
<accession>A0ABN6GY82</accession>
<dbReference type="NCBIfam" id="NF007497">
    <property type="entry name" value="PRK10090.1"/>
    <property type="match status" value="1"/>
</dbReference>
<evidence type="ECO:0000259" key="5">
    <source>
        <dbReference type="Pfam" id="PF00171"/>
    </source>
</evidence>
<dbReference type="PROSITE" id="PS00070">
    <property type="entry name" value="ALDEHYDE_DEHYDR_CYS"/>
    <property type="match status" value="1"/>
</dbReference>
<dbReference type="Gene3D" id="3.40.605.10">
    <property type="entry name" value="Aldehyde Dehydrogenase, Chain A, domain 1"/>
    <property type="match status" value="1"/>
</dbReference>